<dbReference type="eggNOG" id="COG2128">
    <property type="taxonomic scope" value="Bacteria"/>
</dbReference>
<dbReference type="NCBIfam" id="TIGR01926">
    <property type="entry name" value="peroxid_rel"/>
    <property type="match status" value="1"/>
</dbReference>
<keyword evidence="3" id="KW-1185">Reference proteome</keyword>
<dbReference type="PANTHER" id="PTHR35446">
    <property type="entry name" value="SI:CH211-175M2.5"/>
    <property type="match status" value="1"/>
</dbReference>
<feature type="domain" description="Carboxymuconolactone decarboxylase-like" evidence="1">
    <location>
        <begin position="46"/>
        <end position="102"/>
    </location>
</feature>
<comment type="caution">
    <text evidence="2">The sequence shown here is derived from an EMBL/GenBank/DDBJ whole genome shotgun (WGS) entry which is preliminary data.</text>
</comment>
<dbReference type="Gene3D" id="1.20.1290.10">
    <property type="entry name" value="AhpD-like"/>
    <property type="match status" value="1"/>
</dbReference>
<dbReference type="NCBIfam" id="TIGR00778">
    <property type="entry name" value="ahpD_dom"/>
    <property type="match status" value="1"/>
</dbReference>
<name>M7N334_9BACT</name>
<dbReference type="STRING" id="1279009.ADICEAN_03232"/>
<dbReference type="InterPro" id="IPR029032">
    <property type="entry name" value="AhpD-like"/>
</dbReference>
<evidence type="ECO:0000313" key="3">
    <source>
        <dbReference type="Proteomes" id="UP000011910"/>
    </source>
</evidence>
<sequence>MPHIKTIGPDEATGQLKEIYDQLLQSRGKLAGVHQIQSLNPPSLLHHMELYMSLMFAQSPLQRYQREMMAVVVSATNRCAYCAAHHGAALQHYWKDERKIAQLQRDYTQLDLGDTDLLLCQLAEALTLAPESITPDEHLQPLRETGLDDRALLDATLVISYFNFVNRLVLGLGVALEEDKGEGYLY</sequence>
<dbReference type="SUPFAM" id="SSF69118">
    <property type="entry name" value="AhpD-like"/>
    <property type="match status" value="1"/>
</dbReference>
<accession>M7N334</accession>
<proteinExistence type="predicted"/>
<reference evidence="2 3" key="1">
    <citation type="journal article" date="2013" name="Genome Announc.">
        <title>Draft Genome Sequence of Cesiribacter andamanensis Strain AMV16T, Isolated from a Soil Sample from a Mud Volcano in the Andaman Islands, India.</title>
        <authorList>
            <person name="Shivaji S."/>
            <person name="Ara S."/>
            <person name="Begum Z."/>
            <person name="Srinivas T.N."/>
            <person name="Singh A."/>
            <person name="Kumar Pinnaka A."/>
        </authorList>
    </citation>
    <scope>NUCLEOTIDE SEQUENCE [LARGE SCALE GENOMIC DNA]</scope>
    <source>
        <strain evidence="2 3">AMV16</strain>
    </source>
</reference>
<dbReference type="PANTHER" id="PTHR35446:SF2">
    <property type="entry name" value="CARBOXYMUCONOLACTONE DECARBOXYLASE-LIKE DOMAIN-CONTAINING PROTEIN"/>
    <property type="match status" value="1"/>
</dbReference>
<organism evidence="2 3">
    <name type="scientific">Cesiribacter andamanensis AMV16</name>
    <dbReference type="NCBI Taxonomy" id="1279009"/>
    <lineage>
        <taxon>Bacteria</taxon>
        <taxon>Pseudomonadati</taxon>
        <taxon>Bacteroidota</taxon>
        <taxon>Cytophagia</taxon>
        <taxon>Cytophagales</taxon>
        <taxon>Cesiribacteraceae</taxon>
        <taxon>Cesiribacter</taxon>
    </lineage>
</organism>
<gene>
    <name evidence="2" type="ORF">ADICEAN_03232</name>
</gene>
<dbReference type="EMBL" id="AODQ01000100">
    <property type="protein sequence ID" value="EMR01636.1"/>
    <property type="molecule type" value="Genomic_DNA"/>
</dbReference>
<dbReference type="InterPro" id="IPR003779">
    <property type="entry name" value="CMD-like"/>
</dbReference>
<dbReference type="GO" id="GO:0051920">
    <property type="term" value="F:peroxiredoxin activity"/>
    <property type="evidence" value="ECO:0007669"/>
    <property type="project" value="InterPro"/>
</dbReference>
<protein>
    <recommendedName>
        <fullName evidence="1">Carboxymuconolactone decarboxylase-like domain-containing protein</fullName>
    </recommendedName>
</protein>
<evidence type="ECO:0000259" key="1">
    <source>
        <dbReference type="Pfam" id="PF02627"/>
    </source>
</evidence>
<dbReference type="InterPro" id="IPR004675">
    <property type="entry name" value="AhpD_core"/>
</dbReference>
<dbReference type="Pfam" id="PF02627">
    <property type="entry name" value="CMD"/>
    <property type="match status" value="1"/>
</dbReference>
<dbReference type="OrthoDB" id="9808310at2"/>
<dbReference type="RefSeq" id="WP_009196615.1">
    <property type="nucleotide sequence ID" value="NZ_AODQ01000100.1"/>
</dbReference>
<dbReference type="AlphaFoldDB" id="M7N334"/>
<dbReference type="InterPro" id="IPR010195">
    <property type="entry name" value="Uncharacterised_peroxidase-rel"/>
</dbReference>
<evidence type="ECO:0000313" key="2">
    <source>
        <dbReference type="EMBL" id="EMR01636.1"/>
    </source>
</evidence>
<dbReference type="Proteomes" id="UP000011910">
    <property type="component" value="Unassembled WGS sequence"/>
</dbReference>